<feature type="compositionally biased region" description="Low complexity" evidence="8">
    <location>
        <begin position="91"/>
        <end position="107"/>
    </location>
</feature>
<dbReference type="InterPro" id="IPR032305">
    <property type="entry name" value="GTP-bd_M"/>
</dbReference>
<feature type="compositionally biased region" description="Gly residues" evidence="8">
    <location>
        <begin position="204"/>
        <end position="220"/>
    </location>
</feature>
<feature type="region of interest" description="Disordered" evidence="8">
    <location>
        <begin position="204"/>
        <end position="243"/>
    </location>
</feature>
<dbReference type="PANTHER" id="PTHR10229:SF0">
    <property type="entry name" value="GTP-BINDING PROTEIN 6-RELATED"/>
    <property type="match status" value="1"/>
</dbReference>
<evidence type="ECO:0000256" key="2">
    <source>
        <dbReference type="ARBA" id="ARBA00022490"/>
    </source>
</evidence>
<dbReference type="EMBL" id="BDRX01000040">
    <property type="protein sequence ID" value="GBF93383.1"/>
    <property type="molecule type" value="Genomic_DNA"/>
</dbReference>
<feature type="region of interest" description="Disordered" evidence="8">
    <location>
        <begin position="13"/>
        <end position="107"/>
    </location>
</feature>
<dbReference type="GO" id="GO:0046872">
    <property type="term" value="F:metal ion binding"/>
    <property type="evidence" value="ECO:0007669"/>
    <property type="project" value="UniProtKB-KW"/>
</dbReference>
<feature type="compositionally biased region" description="Acidic residues" evidence="8">
    <location>
        <begin position="234"/>
        <end position="243"/>
    </location>
</feature>
<dbReference type="InterPro" id="IPR016496">
    <property type="entry name" value="GTPase_HflX"/>
</dbReference>
<evidence type="ECO:0000313" key="10">
    <source>
        <dbReference type="EMBL" id="GBF93383.1"/>
    </source>
</evidence>
<keyword evidence="4" id="KW-0547">Nucleotide-binding</keyword>
<feature type="region of interest" description="Disordered" evidence="8">
    <location>
        <begin position="738"/>
        <end position="764"/>
    </location>
</feature>
<dbReference type="SUPFAM" id="SSF52540">
    <property type="entry name" value="P-loop containing nucleoside triphosphate hydrolases"/>
    <property type="match status" value="1"/>
</dbReference>
<reference evidence="10 11" key="1">
    <citation type="journal article" date="2018" name="Sci. Rep.">
        <title>Raphidocelis subcapitata (=Pseudokirchneriella subcapitata) provides an insight into genome evolution and environmental adaptations in the Sphaeropleales.</title>
        <authorList>
            <person name="Suzuki S."/>
            <person name="Yamaguchi H."/>
            <person name="Nakajima N."/>
            <person name="Kawachi M."/>
        </authorList>
    </citation>
    <scope>NUCLEOTIDE SEQUENCE [LARGE SCALE GENOMIC DNA]</scope>
    <source>
        <strain evidence="10 11">NIES-35</strain>
    </source>
</reference>
<dbReference type="CDD" id="cd01878">
    <property type="entry name" value="HflX"/>
    <property type="match status" value="1"/>
</dbReference>
<dbReference type="FunFam" id="3.40.50.11060:FF:000001">
    <property type="entry name" value="GTPase HflX"/>
    <property type="match status" value="1"/>
</dbReference>
<dbReference type="Pfam" id="PF01926">
    <property type="entry name" value="MMR_HSR1"/>
    <property type="match status" value="1"/>
</dbReference>
<feature type="compositionally biased region" description="Low complexity" evidence="8">
    <location>
        <begin position="64"/>
        <end position="79"/>
    </location>
</feature>
<evidence type="ECO:0000256" key="8">
    <source>
        <dbReference type="SAM" id="MobiDB-lite"/>
    </source>
</evidence>
<keyword evidence="2" id="KW-0963">Cytoplasm</keyword>
<evidence type="ECO:0000256" key="3">
    <source>
        <dbReference type="ARBA" id="ARBA00022723"/>
    </source>
</evidence>
<feature type="region of interest" description="Disordered" evidence="8">
    <location>
        <begin position="143"/>
        <end position="163"/>
    </location>
</feature>
<dbReference type="GO" id="GO:0043022">
    <property type="term" value="F:ribosome binding"/>
    <property type="evidence" value="ECO:0007669"/>
    <property type="project" value="TreeGrafter"/>
</dbReference>
<feature type="region of interest" description="Disordered" evidence="8">
    <location>
        <begin position="785"/>
        <end position="815"/>
    </location>
</feature>
<dbReference type="InterPro" id="IPR025121">
    <property type="entry name" value="GTPase_HflX_N"/>
</dbReference>
<keyword evidence="11" id="KW-1185">Reference proteome</keyword>
<keyword evidence="3" id="KW-0479">Metal-binding</keyword>
<dbReference type="STRING" id="307507.A0A2V0P691"/>
<evidence type="ECO:0000256" key="1">
    <source>
        <dbReference type="ARBA" id="ARBA00004496"/>
    </source>
</evidence>
<evidence type="ECO:0000256" key="7">
    <source>
        <dbReference type="SAM" id="Coils"/>
    </source>
</evidence>
<dbReference type="OrthoDB" id="542506at2759"/>
<dbReference type="Pfam" id="PF13167">
    <property type="entry name" value="GTP-bdg_N"/>
    <property type="match status" value="1"/>
</dbReference>
<protein>
    <recommendedName>
        <fullName evidence="9">Hflx-type G domain-containing protein</fullName>
    </recommendedName>
</protein>
<dbReference type="PANTHER" id="PTHR10229">
    <property type="entry name" value="GTP-BINDING PROTEIN HFLX"/>
    <property type="match status" value="1"/>
</dbReference>
<feature type="compositionally biased region" description="Low complexity" evidence="8">
    <location>
        <begin position="785"/>
        <end position="797"/>
    </location>
</feature>
<keyword evidence="7" id="KW-0175">Coiled coil</keyword>
<comment type="subcellular location">
    <subcellularLocation>
        <location evidence="1">Cytoplasm</location>
    </subcellularLocation>
</comment>
<dbReference type="InterPro" id="IPR030394">
    <property type="entry name" value="G_HFLX_dom"/>
</dbReference>
<dbReference type="NCBIfam" id="TIGR03156">
    <property type="entry name" value="GTP_HflX"/>
    <property type="match status" value="1"/>
</dbReference>
<dbReference type="InParanoid" id="A0A2V0P691"/>
<feature type="compositionally biased region" description="Gly residues" evidence="8">
    <location>
        <begin position="262"/>
        <end position="272"/>
    </location>
</feature>
<keyword evidence="6" id="KW-0342">GTP-binding</keyword>
<dbReference type="Pfam" id="PF16360">
    <property type="entry name" value="GTP-bdg_M"/>
    <property type="match status" value="1"/>
</dbReference>
<dbReference type="GO" id="GO:0005525">
    <property type="term" value="F:GTP binding"/>
    <property type="evidence" value="ECO:0007669"/>
    <property type="project" value="UniProtKB-KW"/>
</dbReference>
<evidence type="ECO:0000313" key="11">
    <source>
        <dbReference type="Proteomes" id="UP000247498"/>
    </source>
</evidence>
<feature type="coiled-coil region" evidence="7">
    <location>
        <begin position="453"/>
        <end position="487"/>
    </location>
</feature>
<comment type="caution">
    <text evidence="10">The sequence shown here is derived from an EMBL/GenBank/DDBJ whole genome shotgun (WGS) entry which is preliminary data.</text>
</comment>
<dbReference type="Gene3D" id="3.40.50.11060">
    <property type="entry name" value="GTPase HflX, N-terminal domain"/>
    <property type="match status" value="1"/>
</dbReference>
<feature type="domain" description="Hflx-type G" evidence="9">
    <location>
        <begin position="494"/>
        <end position="660"/>
    </location>
</feature>
<dbReference type="Proteomes" id="UP000247498">
    <property type="component" value="Unassembled WGS sequence"/>
</dbReference>
<dbReference type="GO" id="GO:0005737">
    <property type="term" value="C:cytoplasm"/>
    <property type="evidence" value="ECO:0007669"/>
    <property type="project" value="UniProtKB-SubCell"/>
</dbReference>
<evidence type="ECO:0000256" key="6">
    <source>
        <dbReference type="ARBA" id="ARBA00023134"/>
    </source>
</evidence>
<dbReference type="InterPro" id="IPR006073">
    <property type="entry name" value="GTP-bd"/>
</dbReference>
<sequence>MLRAGSALPLRRASCGGAAAAPRAPLLPPLPPRRGVAAAAKKKRAQRRAAGPEPVDDDGGGAAPDGTPWDGDGAAAAAPGRGGRRGGGGAAAAARAPGAGAGPYAAPDDPFWAAARDYVAAAPAGGDYYGAPPADEDDDVILIASSSDDEEGASSGDERDRAALRRIVQSEDPRFRAALAAAQAAFAGAAPDGEVGWGADAAAGGGGAGGAGDWGAGEGLGSTFRLPEGAEGPDGPEEEGEEELERVLLVGVALKGSAAAAGAGGGGGGGAAGPRRPRRGTGYALEPGPAAAEAAAAAAAAGGWARLGSGYSIDESLAELGRLAETAGLKVVGSTYQVLEAPSNATYIGSGKVGEVARAVAALKADTVIFDDELSPGQLRNLEKAFTGQDGRGARVGDRTALILDIFSQRARTREGMLQVALAQTDYQLPRLTRMWTHLDRVGGGGRVKGAGEKQIEIDKRLLRDRAAALRRELQEVRRHRAAHRERRGAAPIPVVALVGYTNAGKSTLLNTLTQAGVLAEDRLFATLDPTTRKVRLRNNLEVLFSDTVGFIQKLPPQLVAAFAATLEEIADAACVVHVLDASAPNAAAQCDAVLQVLDELGVHSAPIVTAWNKADAAANPDALRALAAARPGTVVMSGATGEGVDRLLEVVGDTLAAAMEDVQLLLPYASGDLLEELHRTGRVESVEYEEAGVAVRAAAPRHMLGRLRQFAAGGGAAAAAAGPRGEGPAAAGAVIDAAGDGADGGGSDWEWEEGGLSGAEDGAWDEDEEVAAARRHLEEGGFSRAAADAAPKRAAGAGAGAGRRRRGGDAAAAEAARRRLMEHRLPAGWDEAIYVGRSAAAAAGGAGSEAAAAAGARF</sequence>
<dbReference type="Gene3D" id="3.40.50.300">
    <property type="entry name" value="P-loop containing nucleotide triphosphate hydrolases"/>
    <property type="match status" value="1"/>
</dbReference>
<dbReference type="HAMAP" id="MF_00900">
    <property type="entry name" value="GTPase_HflX"/>
    <property type="match status" value="1"/>
</dbReference>
<dbReference type="InterPro" id="IPR027417">
    <property type="entry name" value="P-loop_NTPase"/>
</dbReference>
<dbReference type="InterPro" id="IPR042108">
    <property type="entry name" value="GTPase_HflX_N_sf"/>
</dbReference>
<dbReference type="Gene3D" id="6.10.250.2860">
    <property type="match status" value="1"/>
</dbReference>
<evidence type="ECO:0000256" key="4">
    <source>
        <dbReference type="ARBA" id="ARBA00022741"/>
    </source>
</evidence>
<feature type="region of interest" description="Disordered" evidence="8">
    <location>
        <begin position="259"/>
        <end position="283"/>
    </location>
</feature>
<evidence type="ECO:0000259" key="9">
    <source>
        <dbReference type="PROSITE" id="PS51705"/>
    </source>
</evidence>
<accession>A0A2V0P691</accession>
<dbReference type="PROSITE" id="PS51705">
    <property type="entry name" value="G_HFLX"/>
    <property type="match status" value="1"/>
</dbReference>
<organism evidence="10 11">
    <name type="scientific">Raphidocelis subcapitata</name>
    <dbReference type="NCBI Taxonomy" id="307507"/>
    <lineage>
        <taxon>Eukaryota</taxon>
        <taxon>Viridiplantae</taxon>
        <taxon>Chlorophyta</taxon>
        <taxon>core chlorophytes</taxon>
        <taxon>Chlorophyceae</taxon>
        <taxon>CS clade</taxon>
        <taxon>Sphaeropleales</taxon>
        <taxon>Selenastraceae</taxon>
        <taxon>Raphidocelis</taxon>
    </lineage>
</organism>
<proteinExistence type="inferred from homology"/>
<name>A0A2V0P691_9CHLO</name>
<gene>
    <name evidence="10" type="ORF">Rsub_06421</name>
</gene>
<evidence type="ECO:0000256" key="5">
    <source>
        <dbReference type="ARBA" id="ARBA00022842"/>
    </source>
</evidence>
<keyword evidence="5" id="KW-0460">Magnesium</keyword>
<dbReference type="AlphaFoldDB" id="A0A2V0P691"/>